<dbReference type="Gramene" id="AET3Gv21202300.4">
    <property type="protein sequence ID" value="AET3Gv21202300.4"/>
    <property type="gene ID" value="AET3Gv21202300"/>
</dbReference>
<dbReference type="Proteomes" id="UP000015105">
    <property type="component" value="Chromosome 3D"/>
</dbReference>
<organism evidence="1 2">
    <name type="scientific">Aegilops tauschii subsp. strangulata</name>
    <name type="common">Goatgrass</name>
    <dbReference type="NCBI Taxonomy" id="200361"/>
    <lineage>
        <taxon>Eukaryota</taxon>
        <taxon>Viridiplantae</taxon>
        <taxon>Streptophyta</taxon>
        <taxon>Embryophyta</taxon>
        <taxon>Tracheophyta</taxon>
        <taxon>Spermatophyta</taxon>
        <taxon>Magnoliopsida</taxon>
        <taxon>Liliopsida</taxon>
        <taxon>Poales</taxon>
        <taxon>Poaceae</taxon>
        <taxon>BOP clade</taxon>
        <taxon>Pooideae</taxon>
        <taxon>Triticodae</taxon>
        <taxon>Triticeae</taxon>
        <taxon>Triticinae</taxon>
        <taxon>Aegilops</taxon>
    </lineage>
</organism>
<proteinExistence type="predicted"/>
<sequence length="57" mass="6078">LSFSSARSLPAPKRLQLQPLVVIITASSCSACAPPAFKARANPCCRHCCPPRLSVKQ</sequence>
<name>A0A453GTP3_AEGTS</name>
<reference evidence="1" key="3">
    <citation type="journal article" date="2017" name="Nature">
        <title>Genome sequence of the progenitor of the wheat D genome Aegilops tauschii.</title>
        <authorList>
            <person name="Luo M.C."/>
            <person name="Gu Y.Q."/>
            <person name="Puiu D."/>
            <person name="Wang H."/>
            <person name="Twardziok S.O."/>
            <person name="Deal K.R."/>
            <person name="Huo N."/>
            <person name="Zhu T."/>
            <person name="Wang L."/>
            <person name="Wang Y."/>
            <person name="McGuire P.E."/>
            <person name="Liu S."/>
            <person name="Long H."/>
            <person name="Ramasamy R.K."/>
            <person name="Rodriguez J.C."/>
            <person name="Van S.L."/>
            <person name="Yuan L."/>
            <person name="Wang Z."/>
            <person name="Xia Z."/>
            <person name="Xiao L."/>
            <person name="Anderson O.D."/>
            <person name="Ouyang S."/>
            <person name="Liang Y."/>
            <person name="Zimin A.V."/>
            <person name="Pertea G."/>
            <person name="Qi P."/>
            <person name="Bennetzen J.L."/>
            <person name="Dai X."/>
            <person name="Dawson M.W."/>
            <person name="Muller H.G."/>
            <person name="Kugler K."/>
            <person name="Rivarola-Duarte L."/>
            <person name="Spannagl M."/>
            <person name="Mayer K.F.X."/>
            <person name="Lu F.H."/>
            <person name="Bevan M.W."/>
            <person name="Leroy P."/>
            <person name="Li P."/>
            <person name="You F.M."/>
            <person name="Sun Q."/>
            <person name="Liu Z."/>
            <person name="Lyons E."/>
            <person name="Wicker T."/>
            <person name="Salzberg S.L."/>
            <person name="Devos K.M."/>
            <person name="Dvorak J."/>
        </authorList>
    </citation>
    <scope>NUCLEOTIDE SEQUENCE [LARGE SCALE GENOMIC DNA]</scope>
    <source>
        <strain evidence="1">cv. AL8/78</strain>
    </source>
</reference>
<evidence type="ECO:0000313" key="2">
    <source>
        <dbReference type="Proteomes" id="UP000015105"/>
    </source>
</evidence>
<accession>A0A453GTP3</accession>
<dbReference type="AlphaFoldDB" id="A0A453GTP3"/>
<dbReference type="EnsemblPlants" id="AET3Gv21202300.4">
    <property type="protein sequence ID" value="AET3Gv21202300.4"/>
    <property type="gene ID" value="AET3Gv21202300"/>
</dbReference>
<evidence type="ECO:0000313" key="1">
    <source>
        <dbReference type="EnsemblPlants" id="AET3Gv21202300.4"/>
    </source>
</evidence>
<reference evidence="1" key="5">
    <citation type="journal article" date="2021" name="G3 (Bethesda)">
        <title>Aegilops tauschii genome assembly Aet v5.0 features greater sequence contiguity and improved annotation.</title>
        <authorList>
            <person name="Wang L."/>
            <person name="Zhu T."/>
            <person name="Rodriguez J.C."/>
            <person name="Deal K.R."/>
            <person name="Dubcovsky J."/>
            <person name="McGuire P.E."/>
            <person name="Lux T."/>
            <person name="Spannagl M."/>
            <person name="Mayer K.F.X."/>
            <person name="Baldrich P."/>
            <person name="Meyers B.C."/>
            <person name="Huo N."/>
            <person name="Gu Y.Q."/>
            <person name="Zhou H."/>
            <person name="Devos K.M."/>
            <person name="Bennetzen J.L."/>
            <person name="Unver T."/>
            <person name="Budak H."/>
            <person name="Gulick P.J."/>
            <person name="Galiba G."/>
            <person name="Kalapos B."/>
            <person name="Nelson D.R."/>
            <person name="Li P."/>
            <person name="You F.M."/>
            <person name="Luo M.C."/>
            <person name="Dvorak J."/>
        </authorList>
    </citation>
    <scope>NUCLEOTIDE SEQUENCE [LARGE SCALE GENOMIC DNA]</scope>
    <source>
        <strain evidence="1">cv. AL8/78</strain>
    </source>
</reference>
<protein>
    <submittedName>
        <fullName evidence="1">Uncharacterized protein</fullName>
    </submittedName>
</protein>
<reference evidence="2" key="2">
    <citation type="journal article" date="2017" name="Nat. Plants">
        <title>The Aegilops tauschii genome reveals multiple impacts of transposons.</title>
        <authorList>
            <person name="Zhao G."/>
            <person name="Zou C."/>
            <person name="Li K."/>
            <person name="Wang K."/>
            <person name="Li T."/>
            <person name="Gao L."/>
            <person name="Zhang X."/>
            <person name="Wang H."/>
            <person name="Yang Z."/>
            <person name="Liu X."/>
            <person name="Jiang W."/>
            <person name="Mao L."/>
            <person name="Kong X."/>
            <person name="Jiao Y."/>
            <person name="Jia J."/>
        </authorList>
    </citation>
    <scope>NUCLEOTIDE SEQUENCE [LARGE SCALE GENOMIC DNA]</scope>
    <source>
        <strain evidence="2">cv. AL8/78</strain>
    </source>
</reference>
<keyword evidence="2" id="KW-1185">Reference proteome</keyword>
<reference evidence="2" key="1">
    <citation type="journal article" date="2014" name="Science">
        <title>Ancient hybridizations among the ancestral genomes of bread wheat.</title>
        <authorList>
            <consortium name="International Wheat Genome Sequencing Consortium,"/>
            <person name="Marcussen T."/>
            <person name="Sandve S.R."/>
            <person name="Heier L."/>
            <person name="Spannagl M."/>
            <person name="Pfeifer M."/>
            <person name="Jakobsen K.S."/>
            <person name="Wulff B.B."/>
            <person name="Steuernagel B."/>
            <person name="Mayer K.F."/>
            <person name="Olsen O.A."/>
        </authorList>
    </citation>
    <scope>NUCLEOTIDE SEQUENCE [LARGE SCALE GENOMIC DNA]</scope>
    <source>
        <strain evidence="2">cv. AL8/78</strain>
    </source>
</reference>
<reference evidence="1" key="4">
    <citation type="submission" date="2019-03" db="UniProtKB">
        <authorList>
            <consortium name="EnsemblPlants"/>
        </authorList>
    </citation>
    <scope>IDENTIFICATION</scope>
</reference>